<name>A0A811M203_9POAL</name>
<dbReference type="GO" id="GO:0035251">
    <property type="term" value="F:UDP-glucosyltransferase activity"/>
    <property type="evidence" value="ECO:0007669"/>
    <property type="project" value="TreeGrafter"/>
</dbReference>
<comment type="similarity">
    <text evidence="1">Belongs to the UDP-glycosyltransferase family.</text>
</comment>
<evidence type="ECO:0008006" key="7">
    <source>
        <dbReference type="Google" id="ProtNLM"/>
    </source>
</evidence>
<evidence type="ECO:0000256" key="4">
    <source>
        <dbReference type="SAM" id="MobiDB-lite"/>
    </source>
</evidence>
<dbReference type="Gene3D" id="3.40.50.2000">
    <property type="entry name" value="Glycogen Phosphorylase B"/>
    <property type="match status" value="3"/>
</dbReference>
<comment type="caution">
    <text evidence="5">The sequence shown here is derived from an EMBL/GenBank/DDBJ whole genome shotgun (WGS) entry which is preliminary data.</text>
</comment>
<sequence>MSLSHTHVVTSQSSADSQNTPHQQAIHVSDKQLVVAMGHEQQERGSGHLLLFPFLAQGHLIPFLNLAKRLESLRQRGGSGHRRLAITIVSTPRNVASLQLALPAGSSIGFAELPFSPSDHGLPPDAESADAVPLHAFPTFTFATELLQPSFEKLLTEIAGREGRKNVCVLADMFLGWTAETARALGVQHRMFLTNGAYASAVIFSIWLRPPSFPRSADPDDELALADFPDVRVRYVDFLNVVLNEDYGTDRSDPVVAYLCRMVSLHLRHSSGLVINTSEEIEPKGLHLIVKLSGLPTFAVGPVIGVGGRTATDDTAPDQDMCIKFLDSKPQASVLYVSFGSQSSIPASQMMELARGLEASGRPFIWVVRPPVQSDGAKGFRAEWLPDDFEERAAAAEQGVVSLWHGVPVVGWPLIGDQLFDSRVLVELGVGVEVASGRCFGGLGSKGSERVRDVVETVIGDGDKAKDMRRKAAEMKTLARAAVGPADGDGKGKGSSVLAMERLVDSAFD</sequence>
<gene>
    <name evidence="5" type="ORF">NCGR_LOCUS365</name>
</gene>
<keyword evidence="6" id="KW-1185">Reference proteome</keyword>
<dbReference type="CDD" id="cd03784">
    <property type="entry name" value="GT1_Gtf-like"/>
    <property type="match status" value="1"/>
</dbReference>
<feature type="region of interest" description="Disordered" evidence="4">
    <location>
        <begin position="1"/>
        <end position="25"/>
    </location>
</feature>
<evidence type="ECO:0000256" key="3">
    <source>
        <dbReference type="ARBA" id="ARBA00022679"/>
    </source>
</evidence>
<dbReference type="Pfam" id="PF00201">
    <property type="entry name" value="UDPGT"/>
    <property type="match status" value="1"/>
</dbReference>
<evidence type="ECO:0000256" key="2">
    <source>
        <dbReference type="ARBA" id="ARBA00022676"/>
    </source>
</evidence>
<dbReference type="Proteomes" id="UP000604825">
    <property type="component" value="Unassembled WGS sequence"/>
</dbReference>
<dbReference type="PANTHER" id="PTHR48047:SF61">
    <property type="entry name" value="OS04G0273600 PROTEIN"/>
    <property type="match status" value="1"/>
</dbReference>
<evidence type="ECO:0000256" key="1">
    <source>
        <dbReference type="ARBA" id="ARBA00009995"/>
    </source>
</evidence>
<dbReference type="PANTHER" id="PTHR48047">
    <property type="entry name" value="GLYCOSYLTRANSFERASE"/>
    <property type="match status" value="1"/>
</dbReference>
<organism evidence="5 6">
    <name type="scientific">Miscanthus lutarioriparius</name>
    <dbReference type="NCBI Taxonomy" id="422564"/>
    <lineage>
        <taxon>Eukaryota</taxon>
        <taxon>Viridiplantae</taxon>
        <taxon>Streptophyta</taxon>
        <taxon>Embryophyta</taxon>
        <taxon>Tracheophyta</taxon>
        <taxon>Spermatophyta</taxon>
        <taxon>Magnoliopsida</taxon>
        <taxon>Liliopsida</taxon>
        <taxon>Poales</taxon>
        <taxon>Poaceae</taxon>
        <taxon>PACMAD clade</taxon>
        <taxon>Panicoideae</taxon>
        <taxon>Andropogonodae</taxon>
        <taxon>Andropogoneae</taxon>
        <taxon>Saccharinae</taxon>
        <taxon>Miscanthus</taxon>
    </lineage>
</organism>
<keyword evidence="3" id="KW-0808">Transferase</keyword>
<dbReference type="OrthoDB" id="5835829at2759"/>
<accession>A0A811M203</accession>
<dbReference type="AlphaFoldDB" id="A0A811M203"/>
<dbReference type="InterPro" id="IPR002213">
    <property type="entry name" value="UDP_glucos_trans"/>
</dbReference>
<dbReference type="EMBL" id="CAJGYO010000001">
    <property type="protein sequence ID" value="CAD6202011.1"/>
    <property type="molecule type" value="Genomic_DNA"/>
</dbReference>
<evidence type="ECO:0000313" key="5">
    <source>
        <dbReference type="EMBL" id="CAD6202011.1"/>
    </source>
</evidence>
<dbReference type="FunFam" id="3.40.50.2000:FF:000103">
    <property type="entry name" value="Glycosyltransferase"/>
    <property type="match status" value="1"/>
</dbReference>
<evidence type="ECO:0000313" key="6">
    <source>
        <dbReference type="Proteomes" id="UP000604825"/>
    </source>
</evidence>
<proteinExistence type="inferred from homology"/>
<keyword evidence="2" id="KW-0328">Glycosyltransferase</keyword>
<protein>
    <recommendedName>
        <fullName evidence="7">Glycosyltransferase</fullName>
    </recommendedName>
</protein>
<feature type="compositionally biased region" description="Polar residues" evidence="4">
    <location>
        <begin position="1"/>
        <end position="23"/>
    </location>
</feature>
<dbReference type="SUPFAM" id="SSF53756">
    <property type="entry name" value="UDP-Glycosyltransferase/glycogen phosphorylase"/>
    <property type="match status" value="1"/>
</dbReference>
<reference evidence="5" key="1">
    <citation type="submission" date="2020-10" db="EMBL/GenBank/DDBJ databases">
        <authorList>
            <person name="Han B."/>
            <person name="Lu T."/>
            <person name="Zhao Q."/>
            <person name="Huang X."/>
            <person name="Zhao Y."/>
        </authorList>
    </citation>
    <scope>NUCLEOTIDE SEQUENCE</scope>
</reference>